<name>A0A0F8A4I7_9HYPO</name>
<proteinExistence type="predicted"/>
<dbReference type="Proteomes" id="UP000054481">
    <property type="component" value="Unassembled WGS sequence"/>
</dbReference>
<dbReference type="OrthoDB" id="406152at2759"/>
<organism evidence="1 2">
    <name type="scientific">Hirsutella minnesotensis 3608</name>
    <dbReference type="NCBI Taxonomy" id="1043627"/>
    <lineage>
        <taxon>Eukaryota</taxon>
        <taxon>Fungi</taxon>
        <taxon>Dikarya</taxon>
        <taxon>Ascomycota</taxon>
        <taxon>Pezizomycotina</taxon>
        <taxon>Sordariomycetes</taxon>
        <taxon>Hypocreomycetidae</taxon>
        <taxon>Hypocreales</taxon>
        <taxon>Ophiocordycipitaceae</taxon>
        <taxon>Hirsutella</taxon>
    </lineage>
</organism>
<evidence type="ECO:0000313" key="2">
    <source>
        <dbReference type="Proteomes" id="UP000054481"/>
    </source>
</evidence>
<protein>
    <submittedName>
        <fullName evidence="1">Uncharacterized protein</fullName>
    </submittedName>
</protein>
<sequence>MFNGPTTPICKAAAPRRHSITTGSWLYYKDPSHPRELTLLPGRGQGLPNITWFHSTDHLRQSTAMCIVTFFQHKQCGHMWAVVTHPCGPGMGFSTCRSFGDDAAAKEAPRVYRTRARPCPRCAADGRRAAYDANAVRLVRRMGWGLKLGAGQDEDDWGVDVRLSERGSRCVVL</sequence>
<dbReference type="AlphaFoldDB" id="A0A0F8A4I7"/>
<gene>
    <name evidence="1" type="ORF">HIM_06982</name>
</gene>
<dbReference type="EMBL" id="KQ030533">
    <property type="protein sequence ID" value="KJZ73649.1"/>
    <property type="molecule type" value="Genomic_DNA"/>
</dbReference>
<keyword evidence="2" id="KW-1185">Reference proteome</keyword>
<accession>A0A0F8A4I7</accession>
<reference evidence="1 2" key="1">
    <citation type="journal article" date="2014" name="Genome Biol. Evol.">
        <title>Comparative genomics and transcriptomics analyses reveal divergent lifestyle features of nematode endoparasitic fungus Hirsutella minnesotensis.</title>
        <authorList>
            <person name="Lai Y."/>
            <person name="Liu K."/>
            <person name="Zhang X."/>
            <person name="Zhang X."/>
            <person name="Li K."/>
            <person name="Wang N."/>
            <person name="Shu C."/>
            <person name="Wu Y."/>
            <person name="Wang C."/>
            <person name="Bushley K.E."/>
            <person name="Xiang M."/>
            <person name="Liu X."/>
        </authorList>
    </citation>
    <scope>NUCLEOTIDE SEQUENCE [LARGE SCALE GENOMIC DNA]</scope>
    <source>
        <strain evidence="1 2">3608</strain>
    </source>
</reference>
<evidence type="ECO:0000313" key="1">
    <source>
        <dbReference type="EMBL" id="KJZ73649.1"/>
    </source>
</evidence>